<feature type="non-terminal residue" evidence="1">
    <location>
        <position position="1"/>
    </location>
</feature>
<dbReference type="Proteomes" id="UP001205998">
    <property type="component" value="Unassembled WGS sequence"/>
</dbReference>
<feature type="non-terminal residue" evidence="1">
    <location>
        <position position="60"/>
    </location>
</feature>
<keyword evidence="2" id="KW-1185">Reference proteome</keyword>
<accession>A0AAD5ACB9</accession>
<organism evidence="1 2">
    <name type="scientific">Silurus asotus</name>
    <name type="common">Amur catfish</name>
    <name type="synonym">Parasilurus asotus</name>
    <dbReference type="NCBI Taxonomy" id="30991"/>
    <lineage>
        <taxon>Eukaryota</taxon>
        <taxon>Metazoa</taxon>
        <taxon>Chordata</taxon>
        <taxon>Craniata</taxon>
        <taxon>Vertebrata</taxon>
        <taxon>Euteleostomi</taxon>
        <taxon>Actinopterygii</taxon>
        <taxon>Neopterygii</taxon>
        <taxon>Teleostei</taxon>
        <taxon>Ostariophysi</taxon>
        <taxon>Siluriformes</taxon>
        <taxon>Siluridae</taxon>
        <taxon>Silurus</taxon>
    </lineage>
</organism>
<comment type="caution">
    <text evidence="1">The sequence shown here is derived from an EMBL/GenBank/DDBJ whole genome shotgun (WGS) entry which is preliminary data.</text>
</comment>
<proteinExistence type="predicted"/>
<evidence type="ECO:0000313" key="2">
    <source>
        <dbReference type="Proteomes" id="UP001205998"/>
    </source>
</evidence>
<sequence>FHYRNIFLNIRDMLQDAEKLVHAFVTSRLDYCNALLSGCLSKGINKLQLVQNAAVRVLTK</sequence>
<reference evidence="1" key="1">
    <citation type="submission" date="2018-07" db="EMBL/GenBank/DDBJ databases">
        <title>Comparative genomics of catfishes provides insights into carnivory and benthic adaptation.</title>
        <authorList>
            <person name="Zhang Y."/>
            <person name="Wang D."/>
            <person name="Peng Z."/>
            <person name="Zheng S."/>
            <person name="Shao F."/>
            <person name="Tao W."/>
        </authorList>
    </citation>
    <scope>NUCLEOTIDE SEQUENCE</scope>
    <source>
        <strain evidence="1">Chongqing</strain>
    </source>
</reference>
<protein>
    <submittedName>
        <fullName evidence="1">Uncharacterized protein</fullName>
    </submittedName>
</protein>
<evidence type="ECO:0000313" key="1">
    <source>
        <dbReference type="EMBL" id="KAI5614119.1"/>
    </source>
</evidence>
<name>A0AAD5ACB9_SILAS</name>
<dbReference type="EMBL" id="MU559653">
    <property type="protein sequence ID" value="KAI5614119.1"/>
    <property type="molecule type" value="Genomic_DNA"/>
</dbReference>
<dbReference type="AlphaFoldDB" id="A0AAD5ACB9"/>
<gene>
    <name evidence="1" type="ORF">C0J50_3840</name>
</gene>